<dbReference type="InterPro" id="IPR002516">
    <property type="entry name" value="Glyco_trans_11"/>
</dbReference>
<sequence>MRESITYTYTGIEFPFDKSHEKKHIKLKIRTLFVQVQTAWLIVRFSLPIYHVGVDLCDYFGIKNTKSIGMNKLDWNKQDRVDWNKQFRVNWNTRQSCSMGGLLPQLIYGNSRGKDITKYLVLSVIIFWILLSVIIFRISFDPVIKTLHWMTVDNLLRGNEGVLCVTFVGGLGNHIFQFASTFGIAKSKNMTVVIDSDSFLSKVFKINVKFNKTDLFCKQQKSLDEKLAAAYDPSLRKFNSSDSFRLGTYLQSWKYFHEYEKPLRNHLTFRDHIVKKANSIIKQILTKYSRSRTNVTLVGVHIRRGDMVNNKHGFTVATPEYILKAVNYFLNKYNNVIFIVASNGLDWAKQNMPGNIRVEYIHEKRTIDMATLSSCDHTIMTVGTFGWWCAWLTGDSLVSTSTMESSVPSIPEFYRGKGIFITGATGFMGKVLVEKILRSCPEVKTLYLLVRPKKGKEPVQRIEEIVSSKLFNTLREDYPEFHKKLIPVCGDILHDNLGVCQTDEQKMIDNVQIVFHSAATVRFDEEMKLSVEMNVHGTNRVLQFCKKLVHIESFLHVSTAYANCNVKKIEEKVYEPPLHPSKILDATGWMGTEILNMLTPKMIKDRPNTYTYTKSIAEYLVHEARGELPVAIFRPSIVGASWEEPVPGWVDNFNGPTGLLAAIGNGLLRNMIGDSSKTADIIPVDTASNMMIASAWNTAVNRSSVGNVYHCTTGQLNKLTWGMVGK</sequence>
<evidence type="ECO:0000256" key="4">
    <source>
        <dbReference type="ARBA" id="ARBA00022692"/>
    </source>
</evidence>
<dbReference type="CDD" id="cd11301">
    <property type="entry name" value="Fut1_Fut2_like"/>
    <property type="match status" value="1"/>
</dbReference>
<dbReference type="GO" id="GO:0008107">
    <property type="term" value="F:galactoside 2-alpha-L-fucosyltransferase activity"/>
    <property type="evidence" value="ECO:0007669"/>
    <property type="project" value="InterPro"/>
</dbReference>
<evidence type="ECO:0000256" key="8">
    <source>
        <dbReference type="RuleBase" id="RU363097"/>
    </source>
</evidence>
<dbReference type="GO" id="GO:0005975">
    <property type="term" value="P:carbohydrate metabolic process"/>
    <property type="evidence" value="ECO:0007669"/>
    <property type="project" value="InterPro"/>
</dbReference>
<dbReference type="CDD" id="cd05236">
    <property type="entry name" value="FAR-N_SDR_e"/>
    <property type="match status" value="1"/>
</dbReference>
<evidence type="ECO:0000313" key="10">
    <source>
        <dbReference type="EMBL" id="CAC5417206.1"/>
    </source>
</evidence>
<comment type="function">
    <text evidence="8">Catalyzes the reduction of fatty acyl-CoA to fatty alcohols.</text>
</comment>
<proteinExistence type="inferred from homology"/>
<dbReference type="Proteomes" id="UP000507470">
    <property type="component" value="Unassembled WGS sequence"/>
</dbReference>
<reference evidence="10 11" key="1">
    <citation type="submission" date="2020-06" db="EMBL/GenBank/DDBJ databases">
        <authorList>
            <person name="Li R."/>
            <person name="Bekaert M."/>
        </authorList>
    </citation>
    <scope>NUCLEOTIDE SEQUENCE [LARGE SCALE GENOMIC DNA]</scope>
    <source>
        <strain evidence="11">wild</strain>
    </source>
</reference>
<protein>
    <recommendedName>
        <fullName evidence="8">Fatty acyl-CoA reductase</fullName>
        <ecNumber evidence="8">1.2.1.84</ecNumber>
    </recommendedName>
</protein>
<keyword evidence="8" id="KW-0443">Lipid metabolism</keyword>
<dbReference type="GO" id="GO:0035336">
    <property type="term" value="P:long-chain fatty-acyl-CoA metabolic process"/>
    <property type="evidence" value="ECO:0007669"/>
    <property type="project" value="TreeGrafter"/>
</dbReference>
<dbReference type="FunFam" id="3.40.50.720:FF:000143">
    <property type="entry name" value="Fatty acyl-CoA reductase"/>
    <property type="match status" value="1"/>
</dbReference>
<gene>
    <name evidence="10" type="ORF">MCOR_49743</name>
</gene>
<keyword evidence="8 10" id="KW-0560">Oxidoreductase</keyword>
<dbReference type="PANTHER" id="PTHR11011">
    <property type="entry name" value="MALE STERILITY PROTEIN 2-RELATED"/>
    <property type="match status" value="1"/>
</dbReference>
<dbReference type="GO" id="GO:0102965">
    <property type="term" value="F:alcohol-forming long-chain fatty acyl-CoA reductase activity"/>
    <property type="evidence" value="ECO:0007669"/>
    <property type="project" value="UniProtKB-EC"/>
</dbReference>
<keyword evidence="2" id="KW-0328">Glycosyltransferase</keyword>
<dbReference type="PANTHER" id="PTHR11011:SF45">
    <property type="entry name" value="FATTY ACYL-COA REDUCTASE CG8306-RELATED"/>
    <property type="match status" value="1"/>
</dbReference>
<keyword evidence="8" id="KW-0521">NADP</keyword>
<evidence type="ECO:0000256" key="6">
    <source>
        <dbReference type="ARBA" id="ARBA00023136"/>
    </source>
</evidence>
<keyword evidence="3" id="KW-0808">Transferase</keyword>
<feature type="domain" description="Thioester reductase (TE)" evidence="9">
    <location>
        <begin position="421"/>
        <end position="691"/>
    </location>
</feature>
<dbReference type="Pfam" id="PF07993">
    <property type="entry name" value="NAD_binding_4"/>
    <property type="match status" value="1"/>
</dbReference>
<dbReference type="GO" id="GO:0016020">
    <property type="term" value="C:membrane"/>
    <property type="evidence" value="ECO:0007669"/>
    <property type="project" value="UniProtKB-SubCell"/>
</dbReference>
<keyword evidence="6 8" id="KW-0472">Membrane</keyword>
<dbReference type="Pfam" id="PF01531">
    <property type="entry name" value="Glyco_transf_11"/>
    <property type="match status" value="1"/>
</dbReference>
<evidence type="ECO:0000256" key="5">
    <source>
        <dbReference type="ARBA" id="ARBA00022989"/>
    </source>
</evidence>
<evidence type="ECO:0000256" key="1">
    <source>
        <dbReference type="ARBA" id="ARBA00004141"/>
    </source>
</evidence>
<dbReference type="OrthoDB" id="429813at2759"/>
<dbReference type="InterPro" id="IPR036291">
    <property type="entry name" value="NAD(P)-bd_dom_sf"/>
</dbReference>
<comment type="subcellular location">
    <subcellularLocation>
        <location evidence="1">Membrane</location>
        <topology evidence="1">Multi-pass membrane protein</topology>
    </subcellularLocation>
</comment>
<accession>A0A6J8EAZ4</accession>
<keyword evidence="8" id="KW-0444">Lipid biosynthesis</keyword>
<keyword evidence="11" id="KW-1185">Reference proteome</keyword>
<dbReference type="EC" id="1.2.1.84" evidence="8"/>
<organism evidence="10 11">
    <name type="scientific">Mytilus coruscus</name>
    <name type="common">Sea mussel</name>
    <dbReference type="NCBI Taxonomy" id="42192"/>
    <lineage>
        <taxon>Eukaryota</taxon>
        <taxon>Metazoa</taxon>
        <taxon>Spiralia</taxon>
        <taxon>Lophotrochozoa</taxon>
        <taxon>Mollusca</taxon>
        <taxon>Bivalvia</taxon>
        <taxon>Autobranchia</taxon>
        <taxon>Pteriomorphia</taxon>
        <taxon>Mytilida</taxon>
        <taxon>Mytiloidea</taxon>
        <taxon>Mytilidae</taxon>
        <taxon>Mytilinae</taxon>
        <taxon>Mytilus</taxon>
    </lineage>
</organism>
<evidence type="ECO:0000256" key="7">
    <source>
        <dbReference type="ARBA" id="ARBA00052530"/>
    </source>
</evidence>
<name>A0A6J8EAZ4_MYTCO</name>
<feature type="transmembrane region" description="Helical" evidence="8">
    <location>
        <begin position="119"/>
        <end position="140"/>
    </location>
</feature>
<dbReference type="Gene3D" id="3.40.50.720">
    <property type="entry name" value="NAD(P)-binding Rossmann-like Domain"/>
    <property type="match status" value="1"/>
</dbReference>
<dbReference type="SUPFAM" id="SSF51735">
    <property type="entry name" value="NAD(P)-binding Rossmann-fold domains"/>
    <property type="match status" value="1"/>
</dbReference>
<evidence type="ECO:0000256" key="2">
    <source>
        <dbReference type="ARBA" id="ARBA00022676"/>
    </source>
</evidence>
<keyword evidence="4 8" id="KW-0812">Transmembrane</keyword>
<evidence type="ECO:0000256" key="3">
    <source>
        <dbReference type="ARBA" id="ARBA00022679"/>
    </source>
</evidence>
<dbReference type="AlphaFoldDB" id="A0A6J8EAZ4"/>
<dbReference type="GO" id="GO:0005777">
    <property type="term" value="C:peroxisome"/>
    <property type="evidence" value="ECO:0007669"/>
    <property type="project" value="TreeGrafter"/>
</dbReference>
<evidence type="ECO:0000313" key="11">
    <source>
        <dbReference type="Proteomes" id="UP000507470"/>
    </source>
</evidence>
<comment type="similarity">
    <text evidence="8">Belongs to the fatty acyl-CoA reductase family.</text>
</comment>
<dbReference type="InterPro" id="IPR026055">
    <property type="entry name" value="FAR"/>
</dbReference>
<dbReference type="EMBL" id="CACVKT020008732">
    <property type="protein sequence ID" value="CAC5417206.1"/>
    <property type="molecule type" value="Genomic_DNA"/>
</dbReference>
<keyword evidence="5 8" id="KW-1133">Transmembrane helix</keyword>
<dbReference type="GO" id="GO:0080019">
    <property type="term" value="F:alcohol-forming very long-chain fatty acyl-CoA reductase activity"/>
    <property type="evidence" value="ECO:0007669"/>
    <property type="project" value="InterPro"/>
</dbReference>
<evidence type="ECO:0000259" key="9">
    <source>
        <dbReference type="Pfam" id="PF07993"/>
    </source>
</evidence>
<comment type="catalytic activity">
    <reaction evidence="7 8">
        <text>a long-chain fatty acyl-CoA + 2 NADPH + 2 H(+) = a long-chain primary fatty alcohol + 2 NADP(+) + CoA</text>
        <dbReference type="Rhea" id="RHEA:52716"/>
        <dbReference type="ChEBI" id="CHEBI:15378"/>
        <dbReference type="ChEBI" id="CHEBI:57287"/>
        <dbReference type="ChEBI" id="CHEBI:57783"/>
        <dbReference type="ChEBI" id="CHEBI:58349"/>
        <dbReference type="ChEBI" id="CHEBI:77396"/>
        <dbReference type="ChEBI" id="CHEBI:83139"/>
        <dbReference type="EC" id="1.2.1.84"/>
    </reaction>
</comment>
<dbReference type="InterPro" id="IPR013120">
    <property type="entry name" value="FAR_NAD-bd"/>
</dbReference>